<reference evidence="7" key="2">
    <citation type="submission" date="2023-07" db="EMBL/GenBank/DDBJ databases">
        <title>Identification and characterization of horizontal gene transfer across gut microbiota members of farm animals based on homology search.</title>
        <authorList>
            <person name="Schwarzerova J."/>
            <person name="Nykrynova M."/>
            <person name="Jureckova K."/>
            <person name="Cejkova D."/>
            <person name="Rychlik I."/>
        </authorList>
    </citation>
    <scope>NUCLEOTIDE SEQUENCE [LARGE SCALE GENOMIC DNA]</scope>
    <source>
        <strain evidence="7">109_WCHN</strain>
    </source>
</reference>
<sequence>MNHTKLYYFIFSCFFAVFQIKAQLHTVWTPDNGDGTFTNPILWGDWADPDVMRVGDTFYMVSTSMQYVPGCPILKSKDLVNWEMAGYAVERYNEDPRYDMKGGTLYMNGSWAATIRHHNGKFYVGFCTPNGWGREKGNFSICIADKPEGPWERTIFPEYMYDPGLLFDDDGKVYVVHGQGTLYVTELNADAKSVKGKPVKIWEKRFKNAHEFGGGFGMEGSHAYKINGKYYITCPAGGSHGWQICLRSDNIYGPYEHKLIMNDDHTYPQNGFHQGGMVQLKNGDWWFIIMQDRGGIGRVPNLVPVTWTDGWPMLGDNGRDVITYKKPDTGKKSPIKVPATSDEFNKKTLGLQWQWNHNPENSMWSLTERKGFMRLKAMRADSLLNARNTLTQRVQGPSSTGTVVMDVRGMKDGNIAGFGIWEMPYAYVGIHQNKGKRSIVMCNHGQIIEEIENFTGERIWIRARATDRNFKANLYYSLDGESYHLIGNDLYMKNGLRWTGNRFALFNYSTTEEGIGGYVDFDWFHFIGK</sequence>
<dbReference type="SUPFAM" id="SSF49899">
    <property type="entry name" value="Concanavalin A-like lectins/glucanases"/>
    <property type="match status" value="1"/>
</dbReference>
<name>A0ABT7VJI8_9BACE</name>
<dbReference type="InterPro" id="IPR023296">
    <property type="entry name" value="Glyco_hydro_beta-prop_sf"/>
</dbReference>
<evidence type="ECO:0000313" key="6">
    <source>
        <dbReference type="EMBL" id="MDM8326438.1"/>
    </source>
</evidence>
<dbReference type="SUPFAM" id="SSF75005">
    <property type="entry name" value="Arabinanase/levansucrase/invertase"/>
    <property type="match status" value="1"/>
</dbReference>
<evidence type="ECO:0000256" key="1">
    <source>
        <dbReference type="ARBA" id="ARBA00009865"/>
    </source>
</evidence>
<dbReference type="InterPro" id="IPR013320">
    <property type="entry name" value="ConA-like_dom_sf"/>
</dbReference>
<dbReference type="InterPro" id="IPR051795">
    <property type="entry name" value="Glycosyl_Hydrlase_43"/>
</dbReference>
<evidence type="ECO:0000313" key="7">
    <source>
        <dbReference type="Proteomes" id="UP001169458"/>
    </source>
</evidence>
<dbReference type="Pfam" id="PF04616">
    <property type="entry name" value="Glyco_hydro_43"/>
    <property type="match status" value="1"/>
</dbReference>
<gene>
    <name evidence="6" type="ORF">QUW60_14615</name>
</gene>
<accession>A0ABT7VJI8</accession>
<keyword evidence="2 4" id="KW-0378">Hydrolase</keyword>
<dbReference type="InterPro" id="IPR041542">
    <property type="entry name" value="GH43_C2"/>
</dbReference>
<dbReference type="RefSeq" id="WP_258338806.1">
    <property type="nucleotide sequence ID" value="NZ_JAUDEN010000049.1"/>
</dbReference>
<dbReference type="PANTHER" id="PTHR42812:SF12">
    <property type="entry name" value="BETA-XYLOSIDASE-RELATED"/>
    <property type="match status" value="1"/>
</dbReference>
<keyword evidence="3 4" id="KW-0326">Glycosidase</keyword>
<dbReference type="Gene3D" id="2.115.10.20">
    <property type="entry name" value="Glycosyl hydrolase domain, family 43"/>
    <property type="match status" value="1"/>
</dbReference>
<comment type="caution">
    <text evidence="6">The sequence shown here is derived from an EMBL/GenBank/DDBJ whole genome shotgun (WGS) entry which is preliminary data.</text>
</comment>
<proteinExistence type="inferred from homology"/>
<dbReference type="EMBL" id="JAUDEN010000049">
    <property type="protein sequence ID" value="MDM8326438.1"/>
    <property type="molecule type" value="Genomic_DNA"/>
</dbReference>
<comment type="similarity">
    <text evidence="1 4">Belongs to the glycosyl hydrolase 43 family.</text>
</comment>
<dbReference type="InterPro" id="IPR006710">
    <property type="entry name" value="Glyco_hydro_43"/>
</dbReference>
<dbReference type="CDD" id="cd09001">
    <property type="entry name" value="GH43_FsAxh1-like"/>
    <property type="match status" value="1"/>
</dbReference>
<dbReference type="Pfam" id="PF17851">
    <property type="entry name" value="GH43_C2"/>
    <property type="match status" value="1"/>
</dbReference>
<dbReference type="Proteomes" id="UP001169458">
    <property type="component" value="Unassembled WGS sequence"/>
</dbReference>
<organism evidence="6 7">
    <name type="scientific">Bacteroides gallinaceum</name>
    <dbReference type="NCBI Taxonomy" id="1462571"/>
    <lineage>
        <taxon>Bacteria</taxon>
        <taxon>Pseudomonadati</taxon>
        <taxon>Bacteroidota</taxon>
        <taxon>Bacteroidia</taxon>
        <taxon>Bacteroidales</taxon>
        <taxon>Bacteroidaceae</taxon>
        <taxon>Bacteroides</taxon>
    </lineage>
</organism>
<reference evidence="6 7" key="1">
    <citation type="submission" date="2023-06" db="EMBL/GenBank/DDBJ databases">
        <authorList>
            <person name="Zeman M."/>
            <person name="Kubasova T."/>
            <person name="Jahodarova E."/>
            <person name="Nykrynova M."/>
            <person name="Rychlik I."/>
        </authorList>
    </citation>
    <scope>NUCLEOTIDE SEQUENCE [LARGE SCALE GENOMIC DNA]</scope>
    <source>
        <strain evidence="6 7">109_WCHN</strain>
    </source>
</reference>
<evidence type="ECO:0000259" key="5">
    <source>
        <dbReference type="Pfam" id="PF17851"/>
    </source>
</evidence>
<dbReference type="GO" id="GO:0016787">
    <property type="term" value="F:hydrolase activity"/>
    <property type="evidence" value="ECO:0007669"/>
    <property type="project" value="UniProtKB-KW"/>
</dbReference>
<dbReference type="PANTHER" id="PTHR42812">
    <property type="entry name" value="BETA-XYLOSIDASE"/>
    <property type="match status" value="1"/>
</dbReference>
<evidence type="ECO:0000256" key="3">
    <source>
        <dbReference type="ARBA" id="ARBA00023295"/>
    </source>
</evidence>
<protein>
    <submittedName>
        <fullName evidence="6">Glycoside hydrolase 43 family protein</fullName>
    </submittedName>
</protein>
<evidence type="ECO:0000256" key="2">
    <source>
        <dbReference type="ARBA" id="ARBA00022801"/>
    </source>
</evidence>
<evidence type="ECO:0000256" key="4">
    <source>
        <dbReference type="RuleBase" id="RU361187"/>
    </source>
</evidence>
<feature type="domain" description="Beta-xylosidase C-terminal Concanavalin A-like" evidence="5">
    <location>
        <begin position="341"/>
        <end position="526"/>
    </location>
</feature>
<dbReference type="Gene3D" id="2.60.120.200">
    <property type="match status" value="1"/>
</dbReference>
<keyword evidence="7" id="KW-1185">Reference proteome</keyword>